<dbReference type="Gene3D" id="3.40.50.1820">
    <property type="entry name" value="alpha/beta hydrolase"/>
    <property type="match status" value="1"/>
</dbReference>
<organism evidence="1 2">
    <name type="scientific">Umboniibacter marinipuniceus</name>
    <dbReference type="NCBI Taxonomy" id="569599"/>
    <lineage>
        <taxon>Bacteria</taxon>
        <taxon>Pseudomonadati</taxon>
        <taxon>Pseudomonadota</taxon>
        <taxon>Gammaproteobacteria</taxon>
        <taxon>Cellvibrionales</taxon>
        <taxon>Cellvibrionaceae</taxon>
        <taxon>Umboniibacter</taxon>
    </lineage>
</organism>
<comment type="caution">
    <text evidence="1">The sequence shown here is derived from an EMBL/GenBank/DDBJ whole genome shotgun (WGS) entry which is preliminary data.</text>
</comment>
<keyword evidence="2" id="KW-1185">Reference proteome</keyword>
<accession>A0A3L9ZXK2</accession>
<dbReference type="Proteomes" id="UP000267187">
    <property type="component" value="Unassembled WGS sequence"/>
</dbReference>
<reference evidence="1 2" key="1">
    <citation type="submission" date="2018-10" db="EMBL/GenBank/DDBJ databases">
        <title>Genomic Encyclopedia of Type Strains, Phase IV (KMG-IV): sequencing the most valuable type-strain genomes for metagenomic binning, comparative biology and taxonomic classification.</title>
        <authorList>
            <person name="Goeker M."/>
        </authorList>
    </citation>
    <scope>NUCLEOTIDE SEQUENCE [LARGE SCALE GENOMIC DNA]</scope>
    <source>
        <strain evidence="1 2">DSM 25080</strain>
    </source>
</reference>
<sequence>MACTFIAPAKAPIDTVVYSDPDESDTLIVMLPGAAQWVEEYEERGLVRLIEDCNAEISVIGAQAYFGYYRTKTIVTRLREDIILPAIADGKTNIWLLGTSMGGVGTLLYRAKYPAEISGIMAMAPYVGDEDELTEYLNAEADAGDNKMAIIWRDLERSAANHPSIVLGYGSEDGLGFGIRWLASMLPSQQVHQRSGGHDWETWMALWPDMLESAGLCTP</sequence>
<evidence type="ECO:0000313" key="1">
    <source>
        <dbReference type="EMBL" id="RMA77611.1"/>
    </source>
</evidence>
<protein>
    <recommendedName>
        <fullName evidence="3">Esterase</fullName>
    </recommendedName>
</protein>
<dbReference type="AlphaFoldDB" id="A0A3L9ZXK2"/>
<dbReference type="EMBL" id="REFJ01000007">
    <property type="protein sequence ID" value="RMA77611.1"/>
    <property type="molecule type" value="Genomic_DNA"/>
</dbReference>
<evidence type="ECO:0000313" key="2">
    <source>
        <dbReference type="Proteomes" id="UP000267187"/>
    </source>
</evidence>
<evidence type="ECO:0008006" key="3">
    <source>
        <dbReference type="Google" id="ProtNLM"/>
    </source>
</evidence>
<proteinExistence type="predicted"/>
<gene>
    <name evidence="1" type="ORF">DFR27_2430</name>
</gene>
<dbReference type="SUPFAM" id="SSF53474">
    <property type="entry name" value="alpha/beta-Hydrolases"/>
    <property type="match status" value="1"/>
</dbReference>
<dbReference type="InterPro" id="IPR029058">
    <property type="entry name" value="AB_hydrolase_fold"/>
</dbReference>
<name>A0A3L9ZXK2_9GAMM</name>